<dbReference type="CDD" id="cd00995">
    <property type="entry name" value="PBP2_NikA_DppA_OppA_like"/>
    <property type="match status" value="1"/>
</dbReference>
<sequence>MEMKFTKILTVLVSAAMLTVMVACAADEAAAPVAPAAAAPAQAAQAVTYQPAAPQAAAAAAPAAAAAIPAPAPAVAPPVPKAKPTAVPTPVVKSAGMSWIDTYLASSSYKPEWGQPKRGGIMRYGASHKFNGHDPNYGHSYEGPQFLPTYNALIRFDPWAGVNGEIEGDLAETWDIQDGGKTVVFQLREGVTFQTNPNLPAAIVGKVSGDSFTCEDAKASLEFALLPPAGVLHTGPRSALGHYASSSCIDDYTYKVEFEEPLARTITQFAGARGMPHNMDKDFIDWFINNYETTDPQENVLDQTTPETYLYGTGTGAFVPVEFEVDVESKVRANPTYWREGLPLIEGMDQFIITDATARFSALITGQTDYYGEGSASLLPAHVEQIMARFKDEITIKPVLHSWGKGIQINMLREPFNDFRIRMAMHLALDRDEWVDFNMAAGINGVHRHTLWMPPGSVWALPDEELGEMPGWRRGQGKIDDIAEANRLVDEALGAGNRFSFECFAQNAQIYVDGCLYFQDQMKRNLGVEVTLSMVEGAVQNQRGPDNEYDGHYGSKQTTNVADPDDWYMLHLVEERESWYYRGTGRYEAHPELAARLEDMVAAQSRELDVAKRVELVHEIERTLGTEAMFNIPYPWSYIFPAWSKVIKGWTLYPHPSQNKWAQFERMWLDR</sequence>
<organism evidence="3">
    <name type="scientific">marine metagenome</name>
    <dbReference type="NCBI Taxonomy" id="408172"/>
    <lineage>
        <taxon>unclassified sequences</taxon>
        <taxon>metagenomes</taxon>
        <taxon>ecological metagenomes</taxon>
    </lineage>
</organism>
<dbReference type="Pfam" id="PF00496">
    <property type="entry name" value="SBP_bac_5"/>
    <property type="match status" value="1"/>
</dbReference>
<protein>
    <recommendedName>
        <fullName evidence="2">Solute-binding protein family 5 domain-containing protein</fullName>
    </recommendedName>
</protein>
<dbReference type="GO" id="GO:1904680">
    <property type="term" value="F:peptide transmembrane transporter activity"/>
    <property type="evidence" value="ECO:0007669"/>
    <property type="project" value="TreeGrafter"/>
</dbReference>
<dbReference type="SUPFAM" id="SSF53850">
    <property type="entry name" value="Periplasmic binding protein-like II"/>
    <property type="match status" value="1"/>
</dbReference>
<dbReference type="Gene3D" id="3.40.190.10">
    <property type="entry name" value="Periplasmic binding protein-like II"/>
    <property type="match status" value="1"/>
</dbReference>
<keyword evidence="1" id="KW-0732">Signal</keyword>
<gene>
    <name evidence="3" type="ORF">METZ01_LOCUS147264</name>
</gene>
<accession>A0A381ZYW2</accession>
<dbReference type="GO" id="GO:0015833">
    <property type="term" value="P:peptide transport"/>
    <property type="evidence" value="ECO:0007669"/>
    <property type="project" value="TreeGrafter"/>
</dbReference>
<proteinExistence type="predicted"/>
<dbReference type="InterPro" id="IPR000914">
    <property type="entry name" value="SBP_5_dom"/>
</dbReference>
<dbReference type="Gene3D" id="3.10.105.10">
    <property type="entry name" value="Dipeptide-binding Protein, Domain 3"/>
    <property type="match status" value="1"/>
</dbReference>
<dbReference type="EMBL" id="UINC01023206">
    <property type="protein sequence ID" value="SVA94410.1"/>
    <property type="molecule type" value="Genomic_DNA"/>
</dbReference>
<feature type="domain" description="Solute-binding protein family 5" evidence="2">
    <location>
        <begin position="165"/>
        <end position="568"/>
    </location>
</feature>
<dbReference type="AlphaFoldDB" id="A0A381ZYW2"/>
<dbReference type="PANTHER" id="PTHR30290">
    <property type="entry name" value="PERIPLASMIC BINDING COMPONENT OF ABC TRANSPORTER"/>
    <property type="match status" value="1"/>
</dbReference>
<evidence type="ECO:0000256" key="1">
    <source>
        <dbReference type="ARBA" id="ARBA00022729"/>
    </source>
</evidence>
<evidence type="ECO:0000259" key="2">
    <source>
        <dbReference type="Pfam" id="PF00496"/>
    </source>
</evidence>
<reference evidence="3" key="1">
    <citation type="submission" date="2018-05" db="EMBL/GenBank/DDBJ databases">
        <authorList>
            <person name="Lanie J.A."/>
            <person name="Ng W.-L."/>
            <person name="Kazmierczak K.M."/>
            <person name="Andrzejewski T.M."/>
            <person name="Davidsen T.M."/>
            <person name="Wayne K.J."/>
            <person name="Tettelin H."/>
            <person name="Glass J.I."/>
            <person name="Rusch D."/>
            <person name="Podicherti R."/>
            <person name="Tsui H.-C.T."/>
            <person name="Winkler M.E."/>
        </authorList>
    </citation>
    <scope>NUCLEOTIDE SEQUENCE</scope>
</reference>
<evidence type="ECO:0000313" key="3">
    <source>
        <dbReference type="EMBL" id="SVA94410.1"/>
    </source>
</evidence>
<dbReference type="PROSITE" id="PS51257">
    <property type="entry name" value="PROKAR_LIPOPROTEIN"/>
    <property type="match status" value="1"/>
</dbReference>
<dbReference type="InterPro" id="IPR039424">
    <property type="entry name" value="SBP_5"/>
</dbReference>
<name>A0A381ZYW2_9ZZZZ</name>
<dbReference type="PANTHER" id="PTHR30290:SF38">
    <property type="entry name" value="D,D-DIPEPTIDE-BINDING PERIPLASMIC PROTEIN DDPA-RELATED"/>
    <property type="match status" value="1"/>
</dbReference>